<keyword evidence="2" id="KW-0813">Transport</keyword>
<keyword evidence="3" id="KW-0653">Protein transport</keyword>
<dbReference type="Proteomes" id="UP000030755">
    <property type="component" value="Unassembled WGS sequence"/>
</dbReference>
<evidence type="ECO:0000256" key="3">
    <source>
        <dbReference type="ARBA" id="ARBA00022927"/>
    </source>
</evidence>
<dbReference type="PANTHER" id="PTHR47180:SF1">
    <property type="entry name" value="ADP-RIBOSYLATION FACTOR-BINDING PROTEIN GGA1-RELATED"/>
    <property type="match status" value="1"/>
</dbReference>
<proteinExistence type="predicted"/>
<keyword evidence="9" id="KW-1185">Reference proteome</keyword>
<dbReference type="GO" id="GO:0006895">
    <property type="term" value="P:Golgi to endosome transport"/>
    <property type="evidence" value="ECO:0007669"/>
    <property type="project" value="TreeGrafter"/>
</dbReference>
<evidence type="ECO:0000313" key="9">
    <source>
        <dbReference type="Proteomes" id="UP000030755"/>
    </source>
</evidence>
<dbReference type="OMA" id="GQIADNW"/>
<dbReference type="STRING" id="988480.A0A075AYB8"/>
<evidence type="ECO:0000256" key="2">
    <source>
        <dbReference type="ARBA" id="ARBA00022448"/>
    </source>
</evidence>
<dbReference type="GO" id="GO:0005829">
    <property type="term" value="C:cytosol"/>
    <property type="evidence" value="ECO:0007669"/>
    <property type="project" value="GOC"/>
</dbReference>
<dbReference type="AlphaFoldDB" id="A0A075AYB8"/>
<feature type="domain" description="VHS" evidence="6">
    <location>
        <begin position="36"/>
        <end position="165"/>
    </location>
</feature>
<dbReference type="Gene3D" id="1.25.40.90">
    <property type="match status" value="1"/>
</dbReference>
<dbReference type="Gene3D" id="1.20.58.160">
    <property type="match status" value="1"/>
</dbReference>
<dbReference type="PROSITE" id="PS50909">
    <property type="entry name" value="GAT"/>
    <property type="match status" value="1"/>
</dbReference>
<accession>A0A075AYB8</accession>
<dbReference type="SUPFAM" id="SSF89009">
    <property type="entry name" value="GAT-like domain"/>
    <property type="match status" value="1"/>
</dbReference>
<dbReference type="Pfam" id="PF03127">
    <property type="entry name" value="GAT"/>
    <property type="match status" value="1"/>
</dbReference>
<dbReference type="HOGENOM" id="CLU_064646_0_0_1"/>
<evidence type="ECO:0000256" key="1">
    <source>
        <dbReference type="ARBA" id="ARBA00004601"/>
    </source>
</evidence>
<dbReference type="GO" id="GO:0005802">
    <property type="term" value="C:trans-Golgi network"/>
    <property type="evidence" value="ECO:0007669"/>
    <property type="project" value="TreeGrafter"/>
</dbReference>
<evidence type="ECO:0000259" key="7">
    <source>
        <dbReference type="PROSITE" id="PS50909"/>
    </source>
</evidence>
<dbReference type="PANTHER" id="PTHR47180">
    <property type="entry name" value="ADP-RIBOSYLATION FACTOR-BINDING PROTEIN GGA1-RELATED"/>
    <property type="match status" value="1"/>
</dbReference>
<comment type="subcellular location">
    <subcellularLocation>
        <location evidence="1">Golgi apparatus</location>
        <location evidence="1">trans-Golgi network</location>
    </subcellularLocation>
</comment>
<keyword evidence="4" id="KW-0333">Golgi apparatus</keyword>
<organism evidence="8 9">
    <name type="scientific">Rozella allomycis (strain CSF55)</name>
    <dbReference type="NCBI Taxonomy" id="988480"/>
    <lineage>
        <taxon>Eukaryota</taxon>
        <taxon>Fungi</taxon>
        <taxon>Fungi incertae sedis</taxon>
        <taxon>Cryptomycota</taxon>
        <taxon>Cryptomycota incertae sedis</taxon>
        <taxon>Rozella</taxon>
    </lineage>
</organism>
<dbReference type="CDD" id="cd16998">
    <property type="entry name" value="VHS_GGA_fungi"/>
    <property type="match status" value="1"/>
</dbReference>
<dbReference type="OrthoDB" id="2018246at2759"/>
<evidence type="ECO:0000256" key="5">
    <source>
        <dbReference type="ARBA" id="ARBA00053552"/>
    </source>
</evidence>
<dbReference type="InterPro" id="IPR008942">
    <property type="entry name" value="ENTH_VHS"/>
</dbReference>
<protein>
    <submittedName>
        <fullName evidence="8">VHS subgroup domain-containing protein</fullName>
    </submittedName>
</protein>
<dbReference type="InterPro" id="IPR052653">
    <property type="entry name" value="ARF-binding"/>
</dbReference>
<sequence length="326" mass="37295">MKSVTSILREVKDVINAPDPTILDEMIDNACRNQHEPDLALNLEIIDIIKQRKNGPREAALAIVRNVNYRLDPKTPLIALELLEMCVKNLGYPFHLQIASKEFLNGLCKRFPETPDTTKNKILQKILYMIHLWTQTLCLSTKYKDDLVNINEMYRILGYRGYMFPELKQDDIQSIMPISEGFLTQDEIEQGDRAILGAKLDELLRRGTAKDLEEANVIMKKMSGYVMEERKDYRKIFEKDLETIQNSAMVLNALIESRPSGLDITSDPSIQEALSKCKIALPKIEKMLSEENEEETTNKLLQANDAIQAALNNYDKYKGITNIANK</sequence>
<dbReference type="GO" id="GO:0006896">
    <property type="term" value="P:Golgi to vacuole transport"/>
    <property type="evidence" value="ECO:0007669"/>
    <property type="project" value="TreeGrafter"/>
</dbReference>
<feature type="domain" description="GAT" evidence="7">
    <location>
        <begin position="193"/>
        <end position="319"/>
    </location>
</feature>
<evidence type="ECO:0000256" key="4">
    <source>
        <dbReference type="ARBA" id="ARBA00023034"/>
    </source>
</evidence>
<evidence type="ECO:0000259" key="6">
    <source>
        <dbReference type="PROSITE" id="PS50179"/>
    </source>
</evidence>
<dbReference type="GO" id="GO:0043328">
    <property type="term" value="P:protein transport to vacuole involved in ubiquitin-dependent protein catabolic process via the multivesicular body sorting pathway"/>
    <property type="evidence" value="ECO:0007669"/>
    <property type="project" value="TreeGrafter"/>
</dbReference>
<dbReference type="GO" id="GO:0035091">
    <property type="term" value="F:phosphatidylinositol binding"/>
    <property type="evidence" value="ECO:0007669"/>
    <property type="project" value="InterPro"/>
</dbReference>
<dbReference type="InterPro" id="IPR004152">
    <property type="entry name" value="GAT_dom"/>
</dbReference>
<dbReference type="InterPro" id="IPR002014">
    <property type="entry name" value="VHS_dom"/>
</dbReference>
<dbReference type="PROSITE" id="PS50179">
    <property type="entry name" value="VHS"/>
    <property type="match status" value="1"/>
</dbReference>
<evidence type="ECO:0000313" key="8">
    <source>
        <dbReference type="EMBL" id="EPZ35084.1"/>
    </source>
</evidence>
<dbReference type="GO" id="GO:0043130">
    <property type="term" value="F:ubiquitin binding"/>
    <property type="evidence" value="ECO:0007669"/>
    <property type="project" value="InterPro"/>
</dbReference>
<gene>
    <name evidence="8" type="ORF">O9G_004831</name>
</gene>
<dbReference type="Pfam" id="PF00790">
    <property type="entry name" value="VHS"/>
    <property type="match status" value="1"/>
</dbReference>
<dbReference type="FunFam" id="1.25.40.90:FF:000008">
    <property type="entry name" value="VHS domain protein"/>
    <property type="match status" value="1"/>
</dbReference>
<dbReference type="EMBL" id="KE560881">
    <property type="protein sequence ID" value="EPZ35084.1"/>
    <property type="molecule type" value="Genomic_DNA"/>
</dbReference>
<reference evidence="8 9" key="1">
    <citation type="journal article" date="2013" name="Curr. Biol.">
        <title>Shared signatures of parasitism and phylogenomics unite Cryptomycota and microsporidia.</title>
        <authorList>
            <person name="James T.Y."/>
            <person name="Pelin A."/>
            <person name="Bonen L."/>
            <person name="Ahrendt S."/>
            <person name="Sain D."/>
            <person name="Corradi N."/>
            <person name="Stajich J.E."/>
        </authorList>
    </citation>
    <scope>NUCLEOTIDE SEQUENCE [LARGE SCALE GENOMIC DNA]</scope>
    <source>
        <strain evidence="8 9">CSF55</strain>
    </source>
</reference>
<dbReference type="InterPro" id="IPR038425">
    <property type="entry name" value="GAT_sf"/>
</dbReference>
<name>A0A075AYB8_ROZAC</name>
<dbReference type="SMART" id="SM00288">
    <property type="entry name" value="VHS"/>
    <property type="match status" value="1"/>
</dbReference>
<dbReference type="SUPFAM" id="SSF48464">
    <property type="entry name" value="ENTH/VHS domain"/>
    <property type="match status" value="1"/>
</dbReference>
<comment type="function">
    <text evidence="5">May play a role in the regulation of membrane traffic through the trans-Golgi network.</text>
</comment>